<sequence length="432" mass="49161">MSNKVSTINIFNKGVQHLEKQINTTEYNSWVKPLHFEVKENNFNIYAPNSFIGDFFKDKYLPVITEFLENHIGRNKFILNVSVENKTKENINVTGLNNNYTFDTFVEGKSNQVALAAAKQVAEQADLTEYNPMFLYGGVGLGKTHLMHAIGNKLLQERPNAKICYVHSERFVSDMVKALQLGAINEFKRFYRNLNALLIDDIQFFAGKEQSQEELFHTFNSLIEGGNLMIFSCDRYPKEIEGLEERLKSRFGWGLSVVIDPPALETRAAILLKKADDMDILLPDDCAFFIAQKVKSNVRELEGALKRVAANAKFAKTNIDINLIKDSLRDVLAIQAKMVTISNIQRVVADYFNIKMSDLLSKRRNRSITRPRQVAMALSKELTNHSLPEIGEAFGGRDHTTVIHACEKTKELIQTSLEIEEDYKKLRRTLSA</sequence>
<comment type="similarity">
    <text evidence="1 8 11">Belongs to the DnaA family.</text>
</comment>
<evidence type="ECO:0000256" key="11">
    <source>
        <dbReference type="RuleBase" id="RU004227"/>
    </source>
</evidence>
<feature type="domain" description="AAA+ ATPase" evidence="13">
    <location>
        <begin position="129"/>
        <end position="260"/>
    </location>
</feature>
<dbReference type="Pfam" id="PF08299">
    <property type="entry name" value="Bac_DnaA_C"/>
    <property type="match status" value="1"/>
</dbReference>
<dbReference type="AlphaFoldDB" id="A0A520MYW7"/>
<dbReference type="CDD" id="cd06571">
    <property type="entry name" value="Bac_DnaA_C"/>
    <property type="match status" value="1"/>
</dbReference>
<feature type="binding site" evidence="8">
    <location>
        <position position="142"/>
    </location>
    <ligand>
        <name>ATP</name>
        <dbReference type="ChEBI" id="CHEBI:30616"/>
    </ligand>
</feature>
<dbReference type="HAMAP" id="MF_00377">
    <property type="entry name" value="DnaA_bact"/>
    <property type="match status" value="1"/>
</dbReference>
<keyword evidence="6 8" id="KW-0446">Lipid-binding</keyword>
<dbReference type="SUPFAM" id="SSF52540">
    <property type="entry name" value="P-loop containing nucleoside triphosphate hydrolases"/>
    <property type="match status" value="1"/>
</dbReference>
<dbReference type="SUPFAM" id="SSF48295">
    <property type="entry name" value="TrpR-like"/>
    <property type="match status" value="1"/>
</dbReference>
<evidence type="ECO:0000256" key="1">
    <source>
        <dbReference type="ARBA" id="ARBA00006583"/>
    </source>
</evidence>
<dbReference type="SMART" id="SM00382">
    <property type="entry name" value="AAA"/>
    <property type="match status" value="1"/>
</dbReference>
<dbReference type="CDD" id="cd00009">
    <property type="entry name" value="AAA"/>
    <property type="match status" value="1"/>
</dbReference>
<evidence type="ECO:0000256" key="2">
    <source>
        <dbReference type="ARBA" id="ARBA00022490"/>
    </source>
</evidence>
<comment type="domain">
    <text evidence="8">Domain I is involved in oligomerization and binding regulators, domain II is flexibile and of varying length in different bacteria, domain III forms the AAA+ region, while domain IV binds dsDNA.</text>
</comment>
<feature type="binding site" evidence="8">
    <location>
        <position position="140"/>
    </location>
    <ligand>
        <name>ATP</name>
        <dbReference type="ChEBI" id="CHEBI:30616"/>
    </ligand>
</feature>
<evidence type="ECO:0000259" key="13">
    <source>
        <dbReference type="SMART" id="SM00382"/>
    </source>
</evidence>
<dbReference type="InterPro" id="IPR027417">
    <property type="entry name" value="P-loop_NTPase"/>
</dbReference>
<comment type="subunit">
    <text evidence="8">Oligomerizes as a right-handed, spiral filament on DNA at oriC.</text>
</comment>
<feature type="region of interest" description="Domain I, interacts with DnaA modulators" evidence="8">
    <location>
        <begin position="1"/>
        <end position="86"/>
    </location>
</feature>
<dbReference type="PANTHER" id="PTHR30050">
    <property type="entry name" value="CHROMOSOMAL REPLICATION INITIATOR PROTEIN DNAA"/>
    <property type="match status" value="1"/>
</dbReference>
<keyword evidence="2 8" id="KW-0963">Cytoplasm</keyword>
<dbReference type="GO" id="GO:0005737">
    <property type="term" value="C:cytoplasm"/>
    <property type="evidence" value="ECO:0007669"/>
    <property type="project" value="UniProtKB-SubCell"/>
</dbReference>
<dbReference type="GO" id="GO:0003688">
    <property type="term" value="F:DNA replication origin binding"/>
    <property type="evidence" value="ECO:0007669"/>
    <property type="project" value="UniProtKB-UniRule"/>
</dbReference>
<evidence type="ECO:0000256" key="10">
    <source>
        <dbReference type="RuleBase" id="RU000577"/>
    </source>
</evidence>
<keyword evidence="3 8" id="KW-0235">DNA replication</keyword>
<dbReference type="GO" id="GO:0005886">
    <property type="term" value="C:plasma membrane"/>
    <property type="evidence" value="ECO:0007669"/>
    <property type="project" value="TreeGrafter"/>
</dbReference>
<dbReference type="GO" id="GO:0006270">
    <property type="term" value="P:DNA replication initiation"/>
    <property type="evidence" value="ECO:0007669"/>
    <property type="project" value="UniProtKB-UniRule"/>
</dbReference>
<comment type="subcellular location">
    <subcellularLocation>
        <location evidence="8">Cytoplasm</location>
    </subcellularLocation>
</comment>
<evidence type="ECO:0000256" key="6">
    <source>
        <dbReference type="ARBA" id="ARBA00023121"/>
    </source>
</evidence>
<evidence type="ECO:0000256" key="3">
    <source>
        <dbReference type="ARBA" id="ARBA00022705"/>
    </source>
</evidence>
<evidence type="ECO:0000313" key="16">
    <source>
        <dbReference type="Proteomes" id="UP000315825"/>
    </source>
</evidence>
<feature type="binding site" evidence="8">
    <location>
        <position position="143"/>
    </location>
    <ligand>
        <name>ATP</name>
        <dbReference type="ChEBI" id="CHEBI:30616"/>
    </ligand>
</feature>
<dbReference type="NCBIfam" id="TIGR00362">
    <property type="entry name" value="DnaA"/>
    <property type="match status" value="1"/>
</dbReference>
<name>A0A520MYW7_9GAMM</name>
<protein>
    <recommendedName>
        <fullName evidence="8 9">Chromosomal replication initiator protein DnaA</fullName>
    </recommendedName>
</protein>
<organism evidence="15 16">
    <name type="scientific">SAR86 cluster bacterium</name>
    <dbReference type="NCBI Taxonomy" id="2030880"/>
    <lineage>
        <taxon>Bacteria</taxon>
        <taxon>Pseudomonadati</taxon>
        <taxon>Pseudomonadota</taxon>
        <taxon>Gammaproteobacteria</taxon>
        <taxon>SAR86 cluster</taxon>
    </lineage>
</organism>
<dbReference type="GO" id="GO:0008289">
    <property type="term" value="F:lipid binding"/>
    <property type="evidence" value="ECO:0007669"/>
    <property type="project" value="UniProtKB-KW"/>
</dbReference>
<reference evidence="15 16" key="1">
    <citation type="submission" date="2019-02" db="EMBL/GenBank/DDBJ databases">
        <title>Prokaryotic population dynamics and viral predation in marine succession experiment using metagenomics: the confinement effect.</title>
        <authorList>
            <person name="Haro-Moreno J.M."/>
            <person name="Rodriguez-Valera F."/>
            <person name="Lopez-Perez M."/>
        </authorList>
    </citation>
    <scope>NUCLEOTIDE SEQUENCE [LARGE SCALE GENOMIC DNA]</scope>
    <source>
        <strain evidence="15">MED-G159</strain>
    </source>
</reference>
<evidence type="ECO:0000256" key="9">
    <source>
        <dbReference type="NCBIfam" id="TIGR00362"/>
    </source>
</evidence>
<dbReference type="GO" id="GO:0005524">
    <property type="term" value="F:ATP binding"/>
    <property type="evidence" value="ECO:0007669"/>
    <property type="project" value="UniProtKB-UniRule"/>
</dbReference>
<dbReference type="Gene3D" id="3.40.50.300">
    <property type="entry name" value="P-loop containing nucleotide triphosphate hydrolases"/>
    <property type="match status" value="1"/>
</dbReference>
<dbReference type="InterPro" id="IPR024633">
    <property type="entry name" value="DnaA_N_dom"/>
</dbReference>
<accession>A0A520MYW7</accession>
<dbReference type="InterPro" id="IPR038454">
    <property type="entry name" value="DnaA_N_sf"/>
</dbReference>
<dbReference type="InterPro" id="IPR010921">
    <property type="entry name" value="Trp_repressor/repl_initiator"/>
</dbReference>
<evidence type="ECO:0000256" key="4">
    <source>
        <dbReference type="ARBA" id="ARBA00022741"/>
    </source>
</evidence>
<feature type="region of interest" description="Domain IV, binds dsDNA" evidence="8">
    <location>
        <begin position="313"/>
        <end position="432"/>
    </location>
</feature>
<dbReference type="InterPro" id="IPR013159">
    <property type="entry name" value="DnaA_C"/>
</dbReference>
<dbReference type="EMBL" id="SHBE01000004">
    <property type="protein sequence ID" value="RZO26393.1"/>
    <property type="molecule type" value="Genomic_DNA"/>
</dbReference>
<keyword evidence="12" id="KW-0175">Coiled coil</keyword>
<keyword evidence="5 8" id="KW-0067">ATP-binding</keyword>
<dbReference type="Pfam" id="PF00308">
    <property type="entry name" value="Bac_DnaA"/>
    <property type="match status" value="1"/>
</dbReference>
<dbReference type="GO" id="GO:0006275">
    <property type="term" value="P:regulation of DNA replication"/>
    <property type="evidence" value="ECO:0007669"/>
    <property type="project" value="UniProtKB-UniRule"/>
</dbReference>
<evidence type="ECO:0000256" key="7">
    <source>
        <dbReference type="ARBA" id="ARBA00023125"/>
    </source>
</evidence>
<dbReference type="Gene3D" id="1.10.8.60">
    <property type="match status" value="1"/>
</dbReference>
<dbReference type="FunFam" id="3.40.50.300:FF:000668">
    <property type="entry name" value="Chromosomal replication initiator protein DnaA"/>
    <property type="match status" value="1"/>
</dbReference>
<comment type="caution">
    <text evidence="15">The sequence shown here is derived from an EMBL/GenBank/DDBJ whole genome shotgun (WGS) entry which is preliminary data.</text>
</comment>
<evidence type="ECO:0000256" key="12">
    <source>
        <dbReference type="SAM" id="Coils"/>
    </source>
</evidence>
<feature type="coiled-coil region" evidence="12">
    <location>
        <begin position="291"/>
        <end position="318"/>
    </location>
</feature>
<evidence type="ECO:0000256" key="5">
    <source>
        <dbReference type="ARBA" id="ARBA00022840"/>
    </source>
</evidence>
<dbReference type="Gene3D" id="1.10.1750.10">
    <property type="match status" value="1"/>
</dbReference>
<dbReference type="InterPro" id="IPR003593">
    <property type="entry name" value="AAA+_ATPase"/>
</dbReference>
<dbReference type="SMART" id="SM00760">
    <property type="entry name" value="Bac_DnaA_C"/>
    <property type="match status" value="1"/>
</dbReference>
<dbReference type="InterPro" id="IPR013317">
    <property type="entry name" value="DnaA_dom"/>
</dbReference>
<feature type="binding site" evidence="8">
    <location>
        <position position="144"/>
    </location>
    <ligand>
        <name>ATP</name>
        <dbReference type="ChEBI" id="CHEBI:30616"/>
    </ligand>
</feature>
<dbReference type="PRINTS" id="PR00051">
    <property type="entry name" value="DNAA"/>
</dbReference>
<dbReference type="FunFam" id="1.10.8.60:FF:000003">
    <property type="entry name" value="Chromosomal replication initiator protein DnaA"/>
    <property type="match status" value="1"/>
</dbReference>
<evidence type="ECO:0000256" key="8">
    <source>
        <dbReference type="HAMAP-Rule" id="MF_00377"/>
    </source>
</evidence>
<comment type="function">
    <text evidence="8 10">Plays an essential role in the initiation and regulation of chromosomal replication. ATP-DnaA binds to the origin of replication (oriC) to initiate formation of the DNA replication initiation complex once per cell cycle. Binds the DnaA box (a 9 base pair repeat at the origin) and separates the double-stranded (ds)DNA. Forms a right-handed helical filament on oriC DNA; dsDNA binds to the exterior of the filament while single-stranded (ss)DNA is stabiized in the filament's interior. The ATP-DnaA-oriC complex binds and stabilizes one strand of the AT-rich DNA unwinding element (DUE), permitting loading of DNA polymerase. After initiation quickly degrades to an ADP-DnaA complex that is not apt for DNA replication. Binds acidic phospholipids.</text>
</comment>
<proteinExistence type="inferred from homology"/>
<dbReference type="Pfam" id="PF11638">
    <property type="entry name" value="DnaA_N"/>
    <property type="match status" value="1"/>
</dbReference>
<dbReference type="InterPro" id="IPR020591">
    <property type="entry name" value="Chromosome_initiator_DnaA-like"/>
</dbReference>
<dbReference type="Gene3D" id="3.30.300.180">
    <property type="match status" value="1"/>
</dbReference>
<feature type="domain" description="Chromosomal replication initiator DnaA C-terminal" evidence="14">
    <location>
        <begin position="340"/>
        <end position="409"/>
    </location>
</feature>
<evidence type="ECO:0000313" key="15">
    <source>
        <dbReference type="EMBL" id="RZO26393.1"/>
    </source>
</evidence>
<dbReference type="InterPro" id="IPR001957">
    <property type="entry name" value="Chromosome_initiator_DnaA"/>
</dbReference>
<keyword evidence="7 8" id="KW-0238">DNA-binding</keyword>
<comment type="caution">
    <text evidence="8">Lacks conserved residue(s) required for the propagation of feature annotation.</text>
</comment>
<dbReference type="Proteomes" id="UP000315825">
    <property type="component" value="Unassembled WGS sequence"/>
</dbReference>
<dbReference type="PANTHER" id="PTHR30050:SF2">
    <property type="entry name" value="CHROMOSOMAL REPLICATION INITIATOR PROTEIN DNAA"/>
    <property type="match status" value="1"/>
</dbReference>
<evidence type="ECO:0000259" key="14">
    <source>
        <dbReference type="SMART" id="SM00760"/>
    </source>
</evidence>
<gene>
    <name evidence="8 15" type="primary">dnaA</name>
    <name evidence="15" type="ORF">EVA92_02550</name>
</gene>
<keyword evidence="4 8" id="KW-0547">Nucleotide-binding</keyword>